<evidence type="ECO:0000313" key="3">
    <source>
        <dbReference type="Proteomes" id="UP000195573"/>
    </source>
</evidence>
<reference evidence="1 3" key="1">
    <citation type="submission" date="2017-04" db="EMBL/GenBank/DDBJ databases">
        <title>Complete Genome Sequence of the Bacillus horikoshii 20a strain from Cuatro Cienegas, Coahuila, Mexico.</title>
        <authorList>
            <person name="Zarza E."/>
            <person name="Alcaraz L.D."/>
            <person name="Aguilar-Salinas B."/>
            <person name="Islas A."/>
            <person name="Olmedo-Alvarez G."/>
        </authorList>
    </citation>
    <scope>NUCLEOTIDE SEQUENCE [LARGE SCALE GENOMIC DNA]</scope>
    <source>
        <strain evidence="1 3">20a</strain>
    </source>
</reference>
<evidence type="ECO:0000313" key="4">
    <source>
        <dbReference type="Proteomes" id="UP000323393"/>
    </source>
</evidence>
<dbReference type="AlphaFoldDB" id="A0A1Y0CN70"/>
<dbReference type="GeneID" id="96739185"/>
<dbReference type="KEGG" id="bhk:B4U37_12210"/>
<proteinExistence type="predicted"/>
<name>A0A1Y0CN70_9BACI</name>
<dbReference type="Pfam" id="PF10751">
    <property type="entry name" value="DUF2535"/>
    <property type="match status" value="1"/>
</dbReference>
<dbReference type="Proteomes" id="UP000323393">
    <property type="component" value="Unassembled WGS sequence"/>
</dbReference>
<dbReference type="RefSeq" id="WP_088018462.1">
    <property type="nucleotide sequence ID" value="NZ_CP020880.1"/>
</dbReference>
<reference evidence="2 4" key="2">
    <citation type="submission" date="2019-08" db="EMBL/GenBank/DDBJ databases">
        <title>Bacillus genomes from the desert of Cuatro Cienegas, Coahuila.</title>
        <authorList>
            <person name="Olmedo-Alvarez G."/>
        </authorList>
    </citation>
    <scope>NUCLEOTIDE SEQUENCE [LARGE SCALE GENOMIC DNA]</scope>
    <source>
        <strain evidence="2 4">CH88_3T</strain>
    </source>
</reference>
<dbReference type="InterPro" id="IPR019687">
    <property type="entry name" value="DUF2535"/>
</dbReference>
<keyword evidence="3" id="KW-1185">Reference proteome</keyword>
<protein>
    <submittedName>
        <fullName evidence="2">DUF2535 family protein</fullName>
    </submittedName>
</protein>
<dbReference type="EMBL" id="VTEU01000005">
    <property type="protein sequence ID" value="TYS58148.1"/>
    <property type="molecule type" value="Genomic_DNA"/>
</dbReference>
<organism evidence="2 4">
    <name type="scientific">Sutcliffiella horikoshii</name>
    <dbReference type="NCBI Taxonomy" id="79883"/>
    <lineage>
        <taxon>Bacteria</taxon>
        <taxon>Bacillati</taxon>
        <taxon>Bacillota</taxon>
        <taxon>Bacilli</taxon>
        <taxon>Bacillales</taxon>
        <taxon>Bacillaceae</taxon>
        <taxon>Sutcliffiella</taxon>
    </lineage>
</organism>
<dbReference type="EMBL" id="CP020880">
    <property type="protein sequence ID" value="ART76758.1"/>
    <property type="molecule type" value="Genomic_DNA"/>
</dbReference>
<evidence type="ECO:0000313" key="1">
    <source>
        <dbReference type="EMBL" id="ART76758.1"/>
    </source>
</evidence>
<accession>A0A1Y0CN70</accession>
<sequence length="83" mass="10025">MLWKSLEFTINEGQKVKVIEIPVLEDDSTYHFMVRVRLERFIKTILSEKEPKQIYSFKEYLRTVLKWPDYCKVVKTDILKNNA</sequence>
<gene>
    <name evidence="1" type="ORF">B4U37_12210</name>
    <name evidence="2" type="ORF">FZC74_14250</name>
</gene>
<evidence type="ECO:0000313" key="2">
    <source>
        <dbReference type="EMBL" id="TYS58148.1"/>
    </source>
</evidence>
<dbReference type="Proteomes" id="UP000195573">
    <property type="component" value="Chromosome"/>
</dbReference>